<proteinExistence type="predicted"/>
<dbReference type="EMBL" id="CP013234">
    <property type="protein sequence ID" value="AMP07512.1"/>
    <property type="molecule type" value="Genomic_DNA"/>
</dbReference>
<dbReference type="Proteomes" id="UP000074561">
    <property type="component" value="Chromosome"/>
</dbReference>
<dbReference type="KEGG" id="cpra:CPter91_5223"/>
<evidence type="ECO:0000313" key="1">
    <source>
        <dbReference type="EMBL" id="AMP07512.1"/>
    </source>
</evidence>
<accession>A0A127QD08</accession>
<dbReference type="AlphaFoldDB" id="A0A127QD08"/>
<sequence>MGFNNYIGIYKYSLLREKSHIFPINQMEWKAHAQQINL</sequence>
<name>A0A127QD08_9BURK</name>
<protein>
    <submittedName>
        <fullName evidence="1">Uncharacterized protein</fullName>
    </submittedName>
</protein>
<gene>
    <name evidence="1" type="ORF">CPter91_5223</name>
</gene>
<organism evidence="1 2">
    <name type="scientific">Collimonas pratensis</name>
    <dbReference type="NCBI Taxonomy" id="279113"/>
    <lineage>
        <taxon>Bacteria</taxon>
        <taxon>Pseudomonadati</taxon>
        <taxon>Pseudomonadota</taxon>
        <taxon>Betaproteobacteria</taxon>
        <taxon>Burkholderiales</taxon>
        <taxon>Oxalobacteraceae</taxon>
        <taxon>Collimonas</taxon>
    </lineage>
</organism>
<evidence type="ECO:0000313" key="2">
    <source>
        <dbReference type="Proteomes" id="UP000074561"/>
    </source>
</evidence>
<reference evidence="1 2" key="1">
    <citation type="submission" date="2015-11" db="EMBL/GenBank/DDBJ databases">
        <title>Exploring the genomic traits of fungus-feeding bacterial genus Collimonas.</title>
        <authorList>
            <person name="Song C."/>
            <person name="Schmidt R."/>
            <person name="de Jager V."/>
            <person name="Krzyzanowska D."/>
            <person name="Jongedijk E."/>
            <person name="Cankar K."/>
            <person name="Beekwilder J."/>
            <person name="van Veen A."/>
            <person name="de Boer W."/>
            <person name="van Veen J.A."/>
            <person name="Garbeva P."/>
        </authorList>
    </citation>
    <scope>NUCLEOTIDE SEQUENCE [LARGE SCALE GENOMIC DNA]</scope>
    <source>
        <strain evidence="1 2">Ter91</strain>
    </source>
</reference>